<evidence type="ECO:0000313" key="2">
    <source>
        <dbReference type="Proteomes" id="UP001153331"/>
    </source>
</evidence>
<comment type="caution">
    <text evidence="1">The sequence shown here is derived from an EMBL/GenBank/DDBJ whole genome shotgun (WGS) entry which is preliminary data.</text>
</comment>
<protein>
    <submittedName>
        <fullName evidence="1">Uncharacterized protein</fullName>
    </submittedName>
</protein>
<sequence>MVTASERDAQLLGVQPKSSMNDDGPSLDAIAEPHEHTNDEEKPPVYLTGIRFWLITASLATALFVTNLEIPIVTTSLVAITNDFGNADNVGWVISSYLLGYVSVLVICAKLSDILGRKLMMSISLFLFIVFSAGCGAAQNFVQLAILRAFQGVGGAGCFAVATATMSDMVAPEKLAKYVANLSAVYALSLLIGPIVGGALSSTTTWRWVFLINIPVATPALIIIILAIPPNFPRHGQTKIRRRTFKSLLTTETRRRLDFVGAAMLLLATLSLTAAFEEAGSQFPWKSAYVITLLVVSGVIWIALLYWEHIITLRASVMEPVLPWHFFKNRAMLSLLLNALFLGGPWFVAIFQLPQRFQVVHGSSGTMAGVQTMPFTFAAPLGSAIASILAKKGPAVYVVIMAGIFQTIGFALLASVPISTSVPARMYGFQVIAGFGCGINISTLLLLVPFVVEYRHKAVGMGAVTQLRIMGGAIVLAIATSVFNSFANPLLAEYLSRYNITRDAIFSAEGLATLTVADQEAIRAILAQGYNKQMIVLAAFAAAQIPTSFLMWRKEQIRV</sequence>
<organism evidence="1 2">
    <name type="scientific">Boeremia exigua</name>
    <dbReference type="NCBI Taxonomy" id="749465"/>
    <lineage>
        <taxon>Eukaryota</taxon>
        <taxon>Fungi</taxon>
        <taxon>Dikarya</taxon>
        <taxon>Ascomycota</taxon>
        <taxon>Pezizomycotina</taxon>
        <taxon>Dothideomycetes</taxon>
        <taxon>Pleosporomycetidae</taxon>
        <taxon>Pleosporales</taxon>
        <taxon>Pleosporineae</taxon>
        <taxon>Didymellaceae</taxon>
        <taxon>Boeremia</taxon>
    </lineage>
</organism>
<name>A0ACC2INJ5_9PLEO</name>
<accession>A0ACC2INJ5</accession>
<gene>
    <name evidence="1" type="ORF">OPT61_g1938</name>
</gene>
<dbReference type="Proteomes" id="UP001153331">
    <property type="component" value="Unassembled WGS sequence"/>
</dbReference>
<keyword evidence="2" id="KW-1185">Reference proteome</keyword>
<evidence type="ECO:0000313" key="1">
    <source>
        <dbReference type="EMBL" id="KAJ8116696.1"/>
    </source>
</evidence>
<reference evidence="1" key="1">
    <citation type="submission" date="2022-11" db="EMBL/GenBank/DDBJ databases">
        <title>Genome Sequence of Boeremia exigua.</title>
        <authorList>
            <person name="Buettner E."/>
        </authorList>
    </citation>
    <scope>NUCLEOTIDE SEQUENCE</scope>
    <source>
        <strain evidence="1">CU02</strain>
    </source>
</reference>
<proteinExistence type="predicted"/>
<dbReference type="EMBL" id="JAPHNI010000083">
    <property type="protein sequence ID" value="KAJ8116696.1"/>
    <property type="molecule type" value="Genomic_DNA"/>
</dbReference>